<dbReference type="GO" id="GO:0005813">
    <property type="term" value="C:centrosome"/>
    <property type="evidence" value="ECO:0007669"/>
    <property type="project" value="UniProtKB-SubCell"/>
</dbReference>
<evidence type="ECO:0000256" key="6">
    <source>
        <dbReference type="ARBA" id="ARBA00022618"/>
    </source>
</evidence>
<protein>
    <recommendedName>
        <fullName evidence="4">Microtubule-associated protein RP/EB family member 1</fullName>
    </recommendedName>
    <alternativeName>
        <fullName evidence="11">APC-binding protein EB1</fullName>
    </alternativeName>
    <alternativeName>
        <fullName evidence="12">End-binding protein 1</fullName>
    </alternativeName>
</protein>
<feature type="domain" description="Calponin-homology (CH)" evidence="15">
    <location>
        <begin position="14"/>
        <end position="116"/>
    </location>
</feature>
<reference evidence="17" key="1">
    <citation type="submission" date="2020-12" db="EMBL/GenBank/DDBJ databases">
        <authorList>
            <consortium name="Molecular Ecology Group"/>
        </authorList>
    </citation>
    <scope>NUCLEOTIDE SEQUENCE</scope>
    <source>
        <strain evidence="17">TBG_1078</strain>
    </source>
</reference>
<comment type="caution">
    <text evidence="17">The sequence shown here is derived from an EMBL/GenBank/DDBJ whole genome shotgun (WGS) entry which is preliminary data.</text>
</comment>
<dbReference type="PROSITE" id="PS51230">
    <property type="entry name" value="EB1_C"/>
    <property type="match status" value="1"/>
</dbReference>
<dbReference type="FunFam" id="1.20.5.1430:FF:000001">
    <property type="entry name" value="microtubule-associated protein RP/EB family member 1"/>
    <property type="match status" value="1"/>
</dbReference>
<proteinExistence type="inferred from homology"/>
<dbReference type="SUPFAM" id="SSF47576">
    <property type="entry name" value="Calponin-homology domain, CH-domain"/>
    <property type="match status" value="1"/>
</dbReference>
<name>A0A811YX55_NYCPR</name>
<feature type="compositionally biased region" description="Polar residues" evidence="14">
    <location>
        <begin position="142"/>
        <end position="158"/>
    </location>
</feature>
<keyword evidence="9" id="KW-0206">Cytoskeleton</keyword>
<comment type="subcellular location">
    <subcellularLocation>
        <location evidence="1">Cytoplasm</location>
        <location evidence="1">Cytoskeleton</location>
        <location evidence="1">Microtubule organizing center</location>
        <location evidence="1">Centrosome</location>
    </subcellularLocation>
    <subcellularLocation>
        <location evidence="2">Cytoplasm</location>
        <location evidence="2">Cytoskeleton</location>
        <location evidence="2">Spindle pole</location>
    </subcellularLocation>
</comment>
<keyword evidence="10" id="KW-0131">Cell cycle</keyword>
<dbReference type="GO" id="GO:0000922">
    <property type="term" value="C:spindle pole"/>
    <property type="evidence" value="ECO:0007669"/>
    <property type="project" value="UniProtKB-SubCell"/>
</dbReference>
<dbReference type="GO" id="GO:0051301">
    <property type="term" value="P:cell division"/>
    <property type="evidence" value="ECO:0007669"/>
    <property type="project" value="UniProtKB-KW"/>
</dbReference>
<keyword evidence="8" id="KW-0498">Mitosis</keyword>
<dbReference type="Pfam" id="PF00307">
    <property type="entry name" value="CH"/>
    <property type="match status" value="1"/>
</dbReference>
<evidence type="ECO:0000313" key="18">
    <source>
        <dbReference type="Proteomes" id="UP000645828"/>
    </source>
</evidence>
<keyword evidence="6" id="KW-0132">Cell division</keyword>
<dbReference type="InterPro" id="IPR036133">
    <property type="entry name" value="EB1_C_sf"/>
</dbReference>
<gene>
    <name evidence="17" type="ORF">NYPRO_LOCUS15055</name>
</gene>
<keyword evidence="7 13" id="KW-0493">Microtubule</keyword>
<dbReference type="EMBL" id="CAJHUB010000754">
    <property type="protein sequence ID" value="CAD7682263.1"/>
    <property type="molecule type" value="Genomic_DNA"/>
</dbReference>
<dbReference type="InterPro" id="IPR001715">
    <property type="entry name" value="CH_dom"/>
</dbReference>
<evidence type="ECO:0000313" key="17">
    <source>
        <dbReference type="EMBL" id="CAD7682263.1"/>
    </source>
</evidence>
<evidence type="ECO:0000256" key="11">
    <source>
        <dbReference type="ARBA" id="ARBA00031662"/>
    </source>
</evidence>
<dbReference type="Pfam" id="PF03271">
    <property type="entry name" value="EB1"/>
    <property type="match status" value="1"/>
</dbReference>
<feature type="region of interest" description="Disordered" evidence="14">
    <location>
        <begin position="142"/>
        <end position="173"/>
    </location>
</feature>
<evidence type="ECO:0000256" key="9">
    <source>
        <dbReference type="ARBA" id="ARBA00023212"/>
    </source>
</evidence>
<evidence type="ECO:0000256" key="8">
    <source>
        <dbReference type="ARBA" id="ARBA00022776"/>
    </source>
</evidence>
<evidence type="ECO:0000256" key="4">
    <source>
        <dbReference type="ARBA" id="ARBA00019567"/>
    </source>
</evidence>
<dbReference type="InterPro" id="IPR004953">
    <property type="entry name" value="EB1_C"/>
</dbReference>
<evidence type="ECO:0000256" key="14">
    <source>
        <dbReference type="SAM" id="MobiDB-lite"/>
    </source>
</evidence>
<keyword evidence="5" id="KW-0963">Cytoplasm</keyword>
<sequence length="254" mass="28885">MAVKVYSMSVTSDNLSRHDMLAWINESLQLNLTKIEQLCSGAAYCQFMDMLFPGSTALKKVKFQAKLVHEYIQNFKILQAGFKKMGVDKIIPVDKLVKGKFQDNFEFVQWFKKFFDANYDGKDYDPVAAKVKKLQWLPPFSSSAAPQRSIATHRTTATPKAGRGVVRKNPGVGNGDDEAAELMQQVNVLKLTIEDLEKERDFYFGKLRNIELICQENEGENNPVLQRILDVLYVTDEGFVIPDEGGPQEEQEEY</sequence>
<dbReference type="GO" id="GO:0051010">
    <property type="term" value="F:microtubule plus-end binding"/>
    <property type="evidence" value="ECO:0007669"/>
    <property type="project" value="UniProtKB-ARBA"/>
</dbReference>
<evidence type="ECO:0000256" key="5">
    <source>
        <dbReference type="ARBA" id="ARBA00022490"/>
    </source>
</evidence>
<dbReference type="Proteomes" id="UP000645828">
    <property type="component" value="Unassembled WGS sequence"/>
</dbReference>
<dbReference type="PROSITE" id="PS50021">
    <property type="entry name" value="CH"/>
    <property type="match status" value="1"/>
</dbReference>
<evidence type="ECO:0000256" key="7">
    <source>
        <dbReference type="ARBA" id="ARBA00022701"/>
    </source>
</evidence>
<dbReference type="Gene3D" id="1.10.418.10">
    <property type="entry name" value="Calponin-like domain"/>
    <property type="match status" value="1"/>
</dbReference>
<dbReference type="AlphaFoldDB" id="A0A811YX55"/>
<dbReference type="SUPFAM" id="SSF140612">
    <property type="entry name" value="EB1 dimerisation domain-like"/>
    <property type="match status" value="1"/>
</dbReference>
<accession>A0A811YX55</accession>
<dbReference type="Gene3D" id="1.20.5.1430">
    <property type="match status" value="1"/>
</dbReference>
<evidence type="ECO:0000256" key="2">
    <source>
        <dbReference type="ARBA" id="ARBA00004647"/>
    </source>
</evidence>
<feature type="domain" description="EB1 C-terminal" evidence="16">
    <location>
        <begin position="171"/>
        <end position="241"/>
    </location>
</feature>
<evidence type="ECO:0000256" key="12">
    <source>
        <dbReference type="ARBA" id="ARBA00032241"/>
    </source>
</evidence>
<dbReference type="FunFam" id="1.10.418.10:FF:000007">
    <property type="entry name" value="Microtubule-associated protein, RP/EB family, member 2"/>
    <property type="match status" value="1"/>
</dbReference>
<dbReference type="InterPro" id="IPR027328">
    <property type="entry name" value="MAPRE"/>
</dbReference>
<evidence type="ECO:0000256" key="3">
    <source>
        <dbReference type="ARBA" id="ARBA00010729"/>
    </source>
</evidence>
<dbReference type="PANTHER" id="PTHR10623">
    <property type="entry name" value="MICROTUBULE-ASSOCIATED PROTEIN RP/EB FAMILY MEMBER"/>
    <property type="match status" value="1"/>
</dbReference>
<dbReference type="GO" id="GO:0005874">
    <property type="term" value="C:microtubule"/>
    <property type="evidence" value="ECO:0007669"/>
    <property type="project" value="UniProtKB-KW"/>
</dbReference>
<evidence type="ECO:0000259" key="15">
    <source>
        <dbReference type="PROSITE" id="PS50021"/>
    </source>
</evidence>
<evidence type="ECO:0000259" key="16">
    <source>
        <dbReference type="PROSITE" id="PS51230"/>
    </source>
</evidence>
<evidence type="ECO:0000256" key="10">
    <source>
        <dbReference type="ARBA" id="ARBA00023306"/>
    </source>
</evidence>
<keyword evidence="18" id="KW-1185">Reference proteome</keyword>
<dbReference type="InterPro" id="IPR036872">
    <property type="entry name" value="CH_dom_sf"/>
</dbReference>
<comment type="similarity">
    <text evidence="3">Belongs to the MAPRE family.</text>
</comment>
<evidence type="ECO:0000256" key="1">
    <source>
        <dbReference type="ARBA" id="ARBA00004300"/>
    </source>
</evidence>
<organism evidence="17 18">
    <name type="scientific">Nyctereutes procyonoides</name>
    <name type="common">Raccoon dog</name>
    <name type="synonym">Canis procyonoides</name>
    <dbReference type="NCBI Taxonomy" id="34880"/>
    <lineage>
        <taxon>Eukaryota</taxon>
        <taxon>Metazoa</taxon>
        <taxon>Chordata</taxon>
        <taxon>Craniata</taxon>
        <taxon>Vertebrata</taxon>
        <taxon>Euteleostomi</taxon>
        <taxon>Mammalia</taxon>
        <taxon>Eutheria</taxon>
        <taxon>Laurasiatheria</taxon>
        <taxon>Carnivora</taxon>
        <taxon>Caniformia</taxon>
        <taxon>Canidae</taxon>
        <taxon>Nyctereutes</taxon>
    </lineage>
</organism>
<evidence type="ECO:0000256" key="13">
    <source>
        <dbReference type="PROSITE-ProRule" id="PRU00576"/>
    </source>
</evidence>